<dbReference type="InterPro" id="IPR051604">
    <property type="entry name" value="Ergot_Alk_Oxidoreductase"/>
</dbReference>
<dbReference type="InterPro" id="IPR016040">
    <property type="entry name" value="NAD(P)-bd_dom"/>
</dbReference>
<sequence>MTILITGSSGKTARPLTALLKSTVQLLIASRSGKEVDGIPAVKLDWSDTATYANPFEHPQAQSDPIQAVYLVSQPGNVDPSRALNHFIDVAQAHGVRRFVLLSAIREDESTSGTGKAHAYLKGLGVEWAVLRPTWFMENFSEQHHYPTIKKGSEFYSATGEGRISFVSTEDVAAVAYQALMAIQPPNQDYIIVGGELLSHEDVAVLFTNILGRQVRHVAISPEQLVQRFTSFGLPATYAKRLADGENRARRGEFAILNDVVAEVTGRPPITLQEYIQKNKQVW</sequence>
<dbReference type="STRING" id="1664694.A0A0N1NYF0"/>
<comment type="pathway">
    <text evidence="1">Alkaloid biosynthesis; ergot alkaloid biosynthesis.</text>
</comment>
<reference evidence="6 7" key="1">
    <citation type="submission" date="2015-06" db="EMBL/GenBank/DDBJ databases">
        <title>Draft genome of the ant-associated black yeast Phialophora attae CBS 131958.</title>
        <authorList>
            <person name="Moreno L.F."/>
            <person name="Stielow B.J."/>
            <person name="de Hoog S."/>
            <person name="Vicente V.A."/>
            <person name="Weiss V.A."/>
            <person name="de Vries M."/>
            <person name="Cruz L.M."/>
            <person name="Souza E.M."/>
        </authorList>
    </citation>
    <scope>NUCLEOTIDE SEQUENCE [LARGE SCALE GENOMIC DNA]</scope>
    <source>
        <strain evidence="6 7">CBS 131958</strain>
    </source>
</reference>
<dbReference type="InterPro" id="IPR019901">
    <property type="entry name" value="Ergot_alkaloid_biosynthesis"/>
</dbReference>
<dbReference type="Gene3D" id="3.40.50.720">
    <property type="entry name" value="NAD(P)-binding Rossmann-like Domain"/>
    <property type="match status" value="1"/>
</dbReference>
<dbReference type="Gene3D" id="3.90.25.10">
    <property type="entry name" value="UDP-galactose 4-epimerase, domain 1"/>
    <property type="match status" value="1"/>
</dbReference>
<evidence type="ECO:0000313" key="6">
    <source>
        <dbReference type="EMBL" id="KPI36586.1"/>
    </source>
</evidence>
<dbReference type="PANTHER" id="PTHR43162">
    <property type="match status" value="1"/>
</dbReference>
<comment type="similarity">
    <text evidence="2">Belongs to the fgaFS/easG family.</text>
</comment>
<proteinExistence type="inferred from homology"/>
<dbReference type="InterPro" id="IPR036291">
    <property type="entry name" value="NAD(P)-bd_dom_sf"/>
</dbReference>
<dbReference type="RefSeq" id="XP_017996549.1">
    <property type="nucleotide sequence ID" value="XM_018144571.1"/>
</dbReference>
<protein>
    <submittedName>
        <fullName evidence="6">Festuclavine dehydrogenase</fullName>
    </submittedName>
</protein>
<dbReference type="UniPathway" id="UPA00327"/>
<evidence type="ECO:0000256" key="3">
    <source>
        <dbReference type="ARBA" id="ARBA00022589"/>
    </source>
</evidence>
<feature type="domain" description="NAD(P)-binding" evidence="5">
    <location>
        <begin position="7"/>
        <end position="180"/>
    </location>
</feature>
<gene>
    <name evidence="6" type="ORF">AB675_4432</name>
</gene>
<accession>A0A0N1NYF0</accession>
<dbReference type="EMBL" id="LFJN01000030">
    <property type="protein sequence ID" value="KPI36586.1"/>
    <property type="molecule type" value="Genomic_DNA"/>
</dbReference>
<keyword evidence="4" id="KW-0560">Oxidoreductase</keyword>
<name>A0A0N1NYF0_9EURO</name>
<evidence type="ECO:0000256" key="1">
    <source>
        <dbReference type="ARBA" id="ARBA00005107"/>
    </source>
</evidence>
<keyword evidence="7" id="KW-1185">Reference proteome</keyword>
<comment type="caution">
    <text evidence="6">The sequence shown here is derived from an EMBL/GenBank/DDBJ whole genome shotgun (WGS) entry which is preliminary data.</text>
</comment>
<dbReference type="VEuPathDB" id="FungiDB:AB675_4432"/>
<dbReference type="Pfam" id="PF13460">
    <property type="entry name" value="NAD_binding_10"/>
    <property type="match status" value="1"/>
</dbReference>
<dbReference type="GO" id="GO:0035835">
    <property type="term" value="P:indole alkaloid biosynthetic process"/>
    <property type="evidence" value="ECO:0007669"/>
    <property type="project" value="UniProtKB-UniPathway"/>
</dbReference>
<dbReference type="PANTHER" id="PTHR43162:SF1">
    <property type="entry name" value="PRESTALK A DIFFERENTIATION PROTEIN A"/>
    <property type="match status" value="1"/>
</dbReference>
<evidence type="ECO:0000256" key="2">
    <source>
        <dbReference type="ARBA" id="ARBA00005372"/>
    </source>
</evidence>
<dbReference type="NCBIfam" id="TIGR03649">
    <property type="entry name" value="ergot_EASG"/>
    <property type="match status" value="1"/>
</dbReference>
<dbReference type="Proteomes" id="UP000038010">
    <property type="component" value="Unassembled WGS sequence"/>
</dbReference>
<dbReference type="GeneID" id="28736451"/>
<dbReference type="GO" id="GO:0016491">
    <property type="term" value="F:oxidoreductase activity"/>
    <property type="evidence" value="ECO:0007669"/>
    <property type="project" value="UniProtKB-KW"/>
</dbReference>
<evidence type="ECO:0000313" key="7">
    <source>
        <dbReference type="Proteomes" id="UP000038010"/>
    </source>
</evidence>
<dbReference type="AlphaFoldDB" id="A0A0N1NYF0"/>
<dbReference type="SUPFAM" id="SSF51735">
    <property type="entry name" value="NAD(P)-binding Rossmann-fold domains"/>
    <property type="match status" value="1"/>
</dbReference>
<evidence type="ECO:0000256" key="4">
    <source>
        <dbReference type="ARBA" id="ARBA00023002"/>
    </source>
</evidence>
<dbReference type="OrthoDB" id="9997102at2759"/>
<evidence type="ECO:0000259" key="5">
    <source>
        <dbReference type="Pfam" id="PF13460"/>
    </source>
</evidence>
<organism evidence="6 7">
    <name type="scientific">Cyphellophora attinorum</name>
    <dbReference type="NCBI Taxonomy" id="1664694"/>
    <lineage>
        <taxon>Eukaryota</taxon>
        <taxon>Fungi</taxon>
        <taxon>Dikarya</taxon>
        <taxon>Ascomycota</taxon>
        <taxon>Pezizomycotina</taxon>
        <taxon>Eurotiomycetes</taxon>
        <taxon>Chaetothyriomycetidae</taxon>
        <taxon>Chaetothyriales</taxon>
        <taxon>Cyphellophoraceae</taxon>
        <taxon>Cyphellophora</taxon>
    </lineage>
</organism>
<keyword evidence="3" id="KW-0017">Alkaloid metabolism</keyword>